<evidence type="ECO:0000313" key="3">
    <source>
        <dbReference type="WBParaSite" id="L893_g14831.t1"/>
    </source>
</evidence>
<organism evidence="2 3">
    <name type="scientific">Steinernema glaseri</name>
    <dbReference type="NCBI Taxonomy" id="37863"/>
    <lineage>
        <taxon>Eukaryota</taxon>
        <taxon>Metazoa</taxon>
        <taxon>Ecdysozoa</taxon>
        <taxon>Nematoda</taxon>
        <taxon>Chromadorea</taxon>
        <taxon>Rhabditida</taxon>
        <taxon>Tylenchina</taxon>
        <taxon>Panagrolaimomorpha</taxon>
        <taxon>Strongyloidoidea</taxon>
        <taxon>Steinernematidae</taxon>
        <taxon>Steinernema</taxon>
    </lineage>
</organism>
<feature type="region of interest" description="Disordered" evidence="1">
    <location>
        <begin position="51"/>
        <end position="71"/>
    </location>
</feature>
<dbReference type="AlphaFoldDB" id="A0A1I7YC65"/>
<name>A0A1I7YC65_9BILA</name>
<protein>
    <submittedName>
        <fullName evidence="3">Uncharacterized protein</fullName>
    </submittedName>
</protein>
<dbReference type="WBParaSite" id="L893_g14831.t1">
    <property type="protein sequence ID" value="L893_g14831.t1"/>
    <property type="gene ID" value="L893_g14831"/>
</dbReference>
<proteinExistence type="predicted"/>
<evidence type="ECO:0000313" key="2">
    <source>
        <dbReference type="Proteomes" id="UP000095287"/>
    </source>
</evidence>
<keyword evidence="2" id="KW-1185">Reference proteome</keyword>
<feature type="compositionally biased region" description="Basic and acidic residues" evidence="1">
    <location>
        <begin position="51"/>
        <end position="62"/>
    </location>
</feature>
<dbReference type="Proteomes" id="UP000095287">
    <property type="component" value="Unplaced"/>
</dbReference>
<evidence type="ECO:0000256" key="1">
    <source>
        <dbReference type="SAM" id="MobiDB-lite"/>
    </source>
</evidence>
<sequence>MIGTTPTPSSEEMKRLQIVENPPKESPKELTKMRSNERPAITASALRIAKEKTKAKGERKETTPLLGFETV</sequence>
<reference evidence="3" key="1">
    <citation type="submission" date="2016-11" db="UniProtKB">
        <authorList>
            <consortium name="WormBaseParasite"/>
        </authorList>
    </citation>
    <scope>IDENTIFICATION</scope>
</reference>
<accession>A0A1I7YC65</accession>